<gene>
    <name evidence="1" type="ORF">RHMOL_Rhmol07G0195200</name>
</gene>
<protein>
    <submittedName>
        <fullName evidence="1">Uncharacterized protein</fullName>
    </submittedName>
</protein>
<name>A0ACC0N2Q0_RHOML</name>
<evidence type="ECO:0000313" key="2">
    <source>
        <dbReference type="Proteomes" id="UP001062846"/>
    </source>
</evidence>
<accession>A0ACC0N2Q0</accession>
<proteinExistence type="predicted"/>
<comment type="caution">
    <text evidence="1">The sequence shown here is derived from an EMBL/GenBank/DDBJ whole genome shotgun (WGS) entry which is preliminary data.</text>
</comment>
<keyword evidence="2" id="KW-1185">Reference proteome</keyword>
<organism evidence="1 2">
    <name type="scientific">Rhododendron molle</name>
    <name type="common">Chinese azalea</name>
    <name type="synonym">Azalea mollis</name>
    <dbReference type="NCBI Taxonomy" id="49168"/>
    <lineage>
        <taxon>Eukaryota</taxon>
        <taxon>Viridiplantae</taxon>
        <taxon>Streptophyta</taxon>
        <taxon>Embryophyta</taxon>
        <taxon>Tracheophyta</taxon>
        <taxon>Spermatophyta</taxon>
        <taxon>Magnoliopsida</taxon>
        <taxon>eudicotyledons</taxon>
        <taxon>Gunneridae</taxon>
        <taxon>Pentapetalae</taxon>
        <taxon>asterids</taxon>
        <taxon>Ericales</taxon>
        <taxon>Ericaceae</taxon>
        <taxon>Ericoideae</taxon>
        <taxon>Rhodoreae</taxon>
        <taxon>Rhododendron</taxon>
    </lineage>
</organism>
<dbReference type="EMBL" id="CM046394">
    <property type="protein sequence ID" value="KAI8547435.1"/>
    <property type="molecule type" value="Genomic_DNA"/>
</dbReference>
<dbReference type="Proteomes" id="UP001062846">
    <property type="component" value="Chromosome 7"/>
</dbReference>
<sequence>MMMTLLDLLAITGLRVGGDPIPFDVDMGKDTGRVEEKQLAWCFLLYVLGASLFPNRRNQVHLSPLLELRDIGQIARYDWGGAALGACYAFMGSLPVEQEEA</sequence>
<reference evidence="1" key="1">
    <citation type="submission" date="2022-02" db="EMBL/GenBank/DDBJ databases">
        <title>Plant Genome Project.</title>
        <authorList>
            <person name="Zhang R.-G."/>
        </authorList>
    </citation>
    <scope>NUCLEOTIDE SEQUENCE</scope>
    <source>
        <strain evidence="1">AT1</strain>
    </source>
</reference>
<evidence type="ECO:0000313" key="1">
    <source>
        <dbReference type="EMBL" id="KAI8547435.1"/>
    </source>
</evidence>